<evidence type="ECO:0000256" key="1">
    <source>
        <dbReference type="SAM" id="MobiDB-lite"/>
    </source>
</evidence>
<organism evidence="2">
    <name type="scientific">uncultured Chloroflexia bacterium</name>
    <dbReference type="NCBI Taxonomy" id="1672391"/>
    <lineage>
        <taxon>Bacteria</taxon>
        <taxon>Bacillati</taxon>
        <taxon>Chloroflexota</taxon>
        <taxon>Chloroflexia</taxon>
        <taxon>environmental samples</taxon>
    </lineage>
</organism>
<feature type="compositionally biased region" description="Low complexity" evidence="1">
    <location>
        <begin position="299"/>
        <end position="308"/>
    </location>
</feature>
<protein>
    <submittedName>
        <fullName evidence="2">Uncharacterized protein</fullName>
    </submittedName>
</protein>
<feature type="compositionally biased region" description="Polar residues" evidence="1">
    <location>
        <begin position="222"/>
        <end position="233"/>
    </location>
</feature>
<dbReference type="AlphaFoldDB" id="A0A6J4IHK1"/>
<accession>A0A6J4IHK1</accession>
<feature type="region of interest" description="Disordered" evidence="1">
    <location>
        <begin position="182"/>
        <end position="308"/>
    </location>
</feature>
<gene>
    <name evidence="2" type="ORF">AVDCRST_MAG26-1976</name>
</gene>
<feature type="non-terminal residue" evidence="2">
    <location>
        <position position="1"/>
    </location>
</feature>
<proteinExistence type="predicted"/>
<feature type="non-terminal residue" evidence="2">
    <location>
        <position position="308"/>
    </location>
</feature>
<feature type="region of interest" description="Disordered" evidence="1">
    <location>
        <begin position="40"/>
        <end position="90"/>
    </location>
</feature>
<name>A0A6J4IHK1_9CHLR</name>
<reference evidence="2" key="1">
    <citation type="submission" date="2020-02" db="EMBL/GenBank/DDBJ databases">
        <authorList>
            <person name="Meier V. D."/>
        </authorList>
    </citation>
    <scope>NUCLEOTIDE SEQUENCE</scope>
    <source>
        <strain evidence="2">AVDCRST_MAG26</strain>
    </source>
</reference>
<feature type="compositionally biased region" description="Low complexity" evidence="1">
    <location>
        <begin position="76"/>
        <end position="87"/>
    </location>
</feature>
<evidence type="ECO:0000313" key="2">
    <source>
        <dbReference type="EMBL" id="CAA9252996.1"/>
    </source>
</evidence>
<sequence>GVPINPQTCFPSNHLDGLQLLRLLPGHRLLHAVYHAPLPAARPQRRPNRAVDGAATAGDRPAGSAVGRDNRRARRPPAGTARRPGPIGDSGARYRAIVDVRADRGARRAAGHLRVAGCIAAGRIWRHDRRAHRRGLRAAALVGLARVHHGRVRPRPLDAREYLAPVSGGLCRRTGRRLRGDIWPAAAGRPQGEAEDWRRQAAAAPPRDPGSATYHLPDGAQRQRNPQLSQHPYSSAGWRHRTDRPGQRAGGHERDAGAALWRGAGEPARQPAHDHYGHARLHAPPSRLQPRARSELDLAAPAAARPLI</sequence>
<dbReference type="EMBL" id="CADCTK010000454">
    <property type="protein sequence ID" value="CAA9252996.1"/>
    <property type="molecule type" value="Genomic_DNA"/>
</dbReference>
<feature type="compositionally biased region" description="Basic and acidic residues" evidence="1">
    <location>
        <begin position="243"/>
        <end position="256"/>
    </location>
</feature>